<dbReference type="GO" id="GO:0061711">
    <property type="term" value="F:tRNA N(6)-L-threonylcarbamoyladenine synthase activity"/>
    <property type="evidence" value="ECO:0007669"/>
    <property type="project" value="UniProtKB-EC"/>
</dbReference>
<evidence type="ECO:0000256" key="6">
    <source>
        <dbReference type="ARBA" id="ARBA00022946"/>
    </source>
</evidence>
<evidence type="ECO:0000256" key="5">
    <source>
        <dbReference type="ARBA" id="ARBA00022723"/>
    </source>
</evidence>
<dbReference type="FunCoup" id="D6WLE6">
    <property type="interactions" value="1542"/>
</dbReference>
<dbReference type="InterPro" id="IPR043129">
    <property type="entry name" value="ATPase_NBD"/>
</dbReference>
<comment type="cofactor">
    <cofactor evidence="10">
        <name>a divalent metal cation</name>
        <dbReference type="ChEBI" id="CHEBI:60240"/>
    </cofactor>
    <text evidence="10">Binds 1 divalent metal cation per subunit.</text>
</comment>
<dbReference type="GO" id="GO:0005739">
    <property type="term" value="C:mitochondrion"/>
    <property type="evidence" value="ECO:0000318"/>
    <property type="project" value="GO_Central"/>
</dbReference>
<evidence type="ECO:0000256" key="8">
    <source>
        <dbReference type="ARBA" id="ARBA00023315"/>
    </source>
</evidence>
<feature type="domain" description="Gcp-like" evidence="11">
    <location>
        <begin position="51"/>
        <end position="359"/>
    </location>
</feature>
<reference evidence="12 13" key="1">
    <citation type="journal article" date="2008" name="Nature">
        <title>The genome of the model beetle and pest Tribolium castaneum.</title>
        <authorList>
            <consortium name="Tribolium Genome Sequencing Consortium"/>
            <person name="Richards S."/>
            <person name="Gibbs R.A."/>
            <person name="Weinstock G.M."/>
            <person name="Brown S.J."/>
            <person name="Denell R."/>
            <person name="Beeman R.W."/>
            <person name="Gibbs R."/>
            <person name="Beeman R.W."/>
            <person name="Brown S.J."/>
            <person name="Bucher G."/>
            <person name="Friedrich M."/>
            <person name="Grimmelikhuijzen C.J."/>
            <person name="Klingler M."/>
            <person name="Lorenzen M."/>
            <person name="Richards S."/>
            <person name="Roth S."/>
            <person name="Schroder R."/>
            <person name="Tautz D."/>
            <person name="Zdobnov E.M."/>
            <person name="Muzny D."/>
            <person name="Gibbs R.A."/>
            <person name="Weinstock G.M."/>
            <person name="Attaway T."/>
            <person name="Bell S."/>
            <person name="Buhay C.J."/>
            <person name="Chandrabose M.N."/>
            <person name="Chavez D."/>
            <person name="Clerk-Blankenburg K.P."/>
            <person name="Cree A."/>
            <person name="Dao M."/>
            <person name="Davis C."/>
            <person name="Chacko J."/>
            <person name="Dinh H."/>
            <person name="Dugan-Rocha S."/>
            <person name="Fowler G."/>
            <person name="Garner T.T."/>
            <person name="Garnes J."/>
            <person name="Gnirke A."/>
            <person name="Hawes A."/>
            <person name="Hernandez J."/>
            <person name="Hines S."/>
            <person name="Holder M."/>
            <person name="Hume J."/>
            <person name="Jhangiani S.N."/>
            <person name="Joshi V."/>
            <person name="Khan Z.M."/>
            <person name="Jackson L."/>
            <person name="Kovar C."/>
            <person name="Kowis A."/>
            <person name="Lee S."/>
            <person name="Lewis L.R."/>
            <person name="Margolis J."/>
            <person name="Morgan M."/>
            <person name="Nazareth L.V."/>
            <person name="Nguyen N."/>
            <person name="Okwuonu G."/>
            <person name="Parker D."/>
            <person name="Richards S."/>
            <person name="Ruiz S.J."/>
            <person name="Santibanez J."/>
            <person name="Savard J."/>
            <person name="Scherer S.E."/>
            <person name="Schneider B."/>
            <person name="Sodergren E."/>
            <person name="Tautz D."/>
            <person name="Vattahil S."/>
            <person name="Villasana D."/>
            <person name="White C.S."/>
            <person name="Wright R."/>
            <person name="Park Y."/>
            <person name="Beeman R.W."/>
            <person name="Lord J."/>
            <person name="Oppert B."/>
            <person name="Lorenzen M."/>
            <person name="Brown S."/>
            <person name="Wang L."/>
            <person name="Savard J."/>
            <person name="Tautz D."/>
            <person name="Richards S."/>
            <person name="Weinstock G."/>
            <person name="Gibbs R.A."/>
            <person name="Liu Y."/>
            <person name="Worley K."/>
            <person name="Weinstock G."/>
            <person name="Elsik C.G."/>
            <person name="Reese J.T."/>
            <person name="Elhaik E."/>
            <person name="Landan G."/>
            <person name="Graur D."/>
            <person name="Arensburger P."/>
            <person name="Atkinson P."/>
            <person name="Beeman R.W."/>
            <person name="Beidler J."/>
            <person name="Brown S.J."/>
            <person name="Demuth J.P."/>
            <person name="Drury D.W."/>
            <person name="Du Y.Z."/>
            <person name="Fujiwara H."/>
            <person name="Lorenzen M."/>
            <person name="Maselli V."/>
            <person name="Osanai M."/>
            <person name="Park Y."/>
            <person name="Robertson H.M."/>
            <person name="Tu Z."/>
            <person name="Wang J.J."/>
            <person name="Wang S."/>
            <person name="Richards S."/>
            <person name="Song H."/>
            <person name="Zhang L."/>
            <person name="Sodergren E."/>
            <person name="Werner D."/>
            <person name="Stanke M."/>
            <person name="Morgenstern B."/>
            <person name="Solovyev V."/>
            <person name="Kosarev P."/>
            <person name="Brown G."/>
            <person name="Chen H.C."/>
            <person name="Ermolaeva O."/>
            <person name="Hlavina W."/>
            <person name="Kapustin Y."/>
            <person name="Kiryutin B."/>
            <person name="Kitts P."/>
            <person name="Maglott D."/>
            <person name="Pruitt K."/>
            <person name="Sapojnikov V."/>
            <person name="Souvorov A."/>
            <person name="Mackey A.J."/>
            <person name="Waterhouse R.M."/>
            <person name="Wyder S."/>
            <person name="Zdobnov E.M."/>
            <person name="Zdobnov E.M."/>
            <person name="Wyder S."/>
            <person name="Kriventseva E.V."/>
            <person name="Kadowaki T."/>
            <person name="Bork P."/>
            <person name="Aranda M."/>
            <person name="Bao R."/>
            <person name="Beermann A."/>
            <person name="Berns N."/>
            <person name="Bolognesi R."/>
            <person name="Bonneton F."/>
            <person name="Bopp D."/>
            <person name="Brown S.J."/>
            <person name="Bucher G."/>
            <person name="Butts T."/>
            <person name="Chaumot A."/>
            <person name="Denell R.E."/>
            <person name="Ferrier D.E."/>
            <person name="Friedrich M."/>
            <person name="Gordon C.M."/>
            <person name="Jindra M."/>
            <person name="Klingler M."/>
            <person name="Lan Q."/>
            <person name="Lattorff H.M."/>
            <person name="Laudet V."/>
            <person name="von Levetsow C."/>
            <person name="Liu Z."/>
            <person name="Lutz R."/>
            <person name="Lynch J.A."/>
            <person name="da Fonseca R.N."/>
            <person name="Posnien N."/>
            <person name="Reuter R."/>
            <person name="Roth S."/>
            <person name="Savard J."/>
            <person name="Schinko J.B."/>
            <person name="Schmitt C."/>
            <person name="Schoppmeier M."/>
            <person name="Schroder R."/>
            <person name="Shippy T.D."/>
            <person name="Simonnet F."/>
            <person name="Marques-Souza H."/>
            <person name="Tautz D."/>
            <person name="Tomoyasu Y."/>
            <person name="Trauner J."/>
            <person name="Van der Zee M."/>
            <person name="Vervoort M."/>
            <person name="Wittkopp N."/>
            <person name="Wimmer E.A."/>
            <person name="Yang X."/>
            <person name="Jones A.K."/>
            <person name="Sattelle D.B."/>
            <person name="Ebert P.R."/>
            <person name="Nelson D."/>
            <person name="Scott J.G."/>
            <person name="Beeman R.W."/>
            <person name="Muthukrishnan S."/>
            <person name="Kramer K.J."/>
            <person name="Arakane Y."/>
            <person name="Beeman R.W."/>
            <person name="Zhu Q."/>
            <person name="Hogenkamp D."/>
            <person name="Dixit R."/>
            <person name="Oppert B."/>
            <person name="Jiang H."/>
            <person name="Zou Z."/>
            <person name="Marshall J."/>
            <person name="Elpidina E."/>
            <person name="Vinokurov K."/>
            <person name="Oppert C."/>
            <person name="Zou Z."/>
            <person name="Evans J."/>
            <person name="Lu Z."/>
            <person name="Zhao P."/>
            <person name="Sumathipala N."/>
            <person name="Altincicek B."/>
            <person name="Vilcinskas A."/>
            <person name="Williams M."/>
            <person name="Hultmark D."/>
            <person name="Hetru C."/>
            <person name="Jiang H."/>
            <person name="Grimmelikhuijzen C.J."/>
            <person name="Hauser F."/>
            <person name="Cazzamali G."/>
            <person name="Williamson M."/>
            <person name="Park Y."/>
            <person name="Li B."/>
            <person name="Tanaka Y."/>
            <person name="Predel R."/>
            <person name="Neupert S."/>
            <person name="Schachtner J."/>
            <person name="Verleyen P."/>
            <person name="Raible F."/>
            <person name="Bork P."/>
            <person name="Friedrich M."/>
            <person name="Walden K.K."/>
            <person name="Robertson H.M."/>
            <person name="Angeli S."/>
            <person name="Foret S."/>
            <person name="Bucher G."/>
            <person name="Schuetz S."/>
            <person name="Maleszka R."/>
            <person name="Wimmer E.A."/>
            <person name="Beeman R.W."/>
            <person name="Lorenzen M."/>
            <person name="Tomoyasu Y."/>
            <person name="Miller S.C."/>
            <person name="Grossmann D."/>
            <person name="Bucher G."/>
        </authorList>
    </citation>
    <scope>NUCLEOTIDE SEQUENCE [LARGE SCALE GENOMIC DNA]</scope>
    <source>
        <strain evidence="12 13">Georgia GA2</strain>
    </source>
</reference>
<evidence type="ECO:0000256" key="3">
    <source>
        <dbReference type="ARBA" id="ARBA00022679"/>
    </source>
</evidence>
<evidence type="ECO:0000313" key="12">
    <source>
        <dbReference type="EMBL" id="EFA04757.2"/>
    </source>
</evidence>
<proteinExistence type="inferred from homology"/>
<evidence type="ECO:0000313" key="13">
    <source>
        <dbReference type="Proteomes" id="UP000007266"/>
    </source>
</evidence>
<evidence type="ECO:0000256" key="7">
    <source>
        <dbReference type="ARBA" id="ARBA00023128"/>
    </source>
</evidence>
<comment type="function">
    <text evidence="10">Required for the formation of a threonylcarbamoyl group on adenosine at position 37 (t(6)A37) in mitochondrial tRNAs that read codons beginning with adenine. Probably involved in the transfer of the threonylcarbamoyl moiety of threonylcarbamoyl-AMP (TC-AMP) to the N6 group of A37. Involved in mitochondrial genome maintenance.</text>
</comment>
<dbReference type="Gene3D" id="3.30.420.40">
    <property type="match status" value="2"/>
</dbReference>
<keyword evidence="13" id="KW-1185">Reference proteome</keyword>
<keyword evidence="3 10" id="KW-0808">Transferase</keyword>
<dbReference type="PANTHER" id="PTHR11735:SF6">
    <property type="entry name" value="TRNA N6-ADENOSINE THREONYLCARBAMOYLTRANSFERASE, MITOCHONDRIAL"/>
    <property type="match status" value="1"/>
</dbReference>
<dbReference type="GO" id="GO:0046872">
    <property type="term" value="F:metal ion binding"/>
    <property type="evidence" value="ECO:0007669"/>
    <property type="project" value="UniProtKB-KW"/>
</dbReference>
<gene>
    <name evidence="12" type="primary">AUGUSTUS-3.0.2_30591</name>
    <name evidence="12" type="ORF">TcasGA2_TC030591</name>
</gene>
<dbReference type="GO" id="GO:0002949">
    <property type="term" value="P:tRNA threonylcarbamoyladenosine modification"/>
    <property type="evidence" value="ECO:0007669"/>
    <property type="project" value="UniProtKB-UniRule"/>
</dbReference>
<dbReference type="InterPro" id="IPR000905">
    <property type="entry name" value="Gcp-like_dom"/>
</dbReference>
<dbReference type="STRING" id="7070.D6WLE6"/>
<comment type="subunit">
    <text evidence="10">Homodimer.</text>
</comment>
<evidence type="ECO:0000256" key="2">
    <source>
        <dbReference type="ARBA" id="ARBA00012156"/>
    </source>
</evidence>
<protein>
    <recommendedName>
        <fullName evidence="2">N(6)-L-threonylcarbamoyladenine synthase</fullName>
        <ecNumber evidence="2">2.3.1.234</ecNumber>
    </recommendedName>
</protein>
<dbReference type="FunFam" id="3.30.420.40:FF:000083">
    <property type="entry name" value="Probable tRNA N6-adenosine threonylcarbamoyltransferase, mitochondrial"/>
    <property type="match status" value="1"/>
</dbReference>
<reference evidence="12 13" key="2">
    <citation type="journal article" date="2010" name="Nucleic Acids Res.">
        <title>BeetleBase in 2010: revisions to provide comprehensive genomic information for Tribolium castaneum.</title>
        <authorList>
            <person name="Kim H.S."/>
            <person name="Murphy T."/>
            <person name="Xia J."/>
            <person name="Caragea D."/>
            <person name="Park Y."/>
            <person name="Beeman R.W."/>
            <person name="Lorenzen M.D."/>
            <person name="Butcher S."/>
            <person name="Manak J.R."/>
            <person name="Brown S.J."/>
        </authorList>
    </citation>
    <scope>GENOME REANNOTATION</scope>
    <source>
        <strain evidence="12 13">Georgia GA2</strain>
    </source>
</reference>
<dbReference type="PRINTS" id="PR00789">
    <property type="entry name" value="OSIALOPTASE"/>
</dbReference>
<dbReference type="PANTHER" id="PTHR11735">
    <property type="entry name" value="TRNA N6-ADENOSINE THREONYLCARBAMOYLTRANSFERASE"/>
    <property type="match status" value="1"/>
</dbReference>
<name>D6WLE6_TRICA</name>
<dbReference type="HOGENOM" id="CLU_023208_1_2_1"/>
<sequence>MNIISSKCRMFVKTARDTIFNSKFSTARSLILGIETSCDDTGCAVVDTEGNILGEALHSQHLIHLANGGIIPPIAQNLHRENIESVVNTAVKNSNYSFRDLSAVAVTVKPGLPLSLTIGMKYGKYLCRLYNKPFIPIHHMEAHALTARMHDKTVEFPFLVLLISGGHCLLAVAQDVGRFFLLGSTRDDAPGEAFDKVARRMKLTNLSEFSKLSGGQAIELAASRAKNPLQFKFTIPLTQYRDCKFSLAGLKTQVRRHLLEEEKKHNVPPDGLIPDVFNLCAGFQLAVTRHICQRVQRAMVYARRKEMIPENSQTLVVSGGAACNNFIARGLQLVCDEMAYKFVRPPPKLCLDNGVMIAWNGVERWRAKLGVLHDYASVEIQKSCGQS</sequence>
<organism evidence="12 13">
    <name type="scientific">Tribolium castaneum</name>
    <name type="common">Red flour beetle</name>
    <dbReference type="NCBI Taxonomy" id="7070"/>
    <lineage>
        <taxon>Eukaryota</taxon>
        <taxon>Metazoa</taxon>
        <taxon>Ecdysozoa</taxon>
        <taxon>Arthropoda</taxon>
        <taxon>Hexapoda</taxon>
        <taxon>Insecta</taxon>
        <taxon>Pterygota</taxon>
        <taxon>Neoptera</taxon>
        <taxon>Endopterygota</taxon>
        <taxon>Coleoptera</taxon>
        <taxon>Polyphaga</taxon>
        <taxon>Cucujiformia</taxon>
        <taxon>Tenebrionidae</taxon>
        <taxon>Tenebrionidae incertae sedis</taxon>
        <taxon>Tribolium</taxon>
    </lineage>
</organism>
<dbReference type="AlphaFoldDB" id="D6WLE6"/>
<keyword evidence="4 10" id="KW-0819">tRNA processing</keyword>
<dbReference type="OMA" id="NAAMIGC"/>
<comment type="subcellular location">
    <subcellularLocation>
        <location evidence="1 10">Mitochondrion</location>
    </subcellularLocation>
</comment>
<evidence type="ECO:0000256" key="10">
    <source>
        <dbReference type="HAMAP-Rule" id="MF_03179"/>
    </source>
</evidence>
<evidence type="ECO:0000259" key="11">
    <source>
        <dbReference type="Pfam" id="PF00814"/>
    </source>
</evidence>
<dbReference type="eggNOG" id="KOG2707">
    <property type="taxonomic scope" value="Eukaryota"/>
</dbReference>
<dbReference type="Pfam" id="PF00814">
    <property type="entry name" value="TsaD"/>
    <property type="match status" value="1"/>
</dbReference>
<dbReference type="InParanoid" id="D6WLE6"/>
<dbReference type="EMBL" id="KQ971343">
    <property type="protein sequence ID" value="EFA04757.2"/>
    <property type="molecule type" value="Genomic_DNA"/>
</dbReference>
<dbReference type="Proteomes" id="UP000007266">
    <property type="component" value="Linkage group 5"/>
</dbReference>
<dbReference type="InterPro" id="IPR022450">
    <property type="entry name" value="TsaD"/>
</dbReference>
<comment type="similarity">
    <text evidence="10">Belongs to the KAE1 / TsaD family.</text>
</comment>
<accession>D6WLE6</accession>
<dbReference type="HAMAP" id="MF_01445">
    <property type="entry name" value="TsaD"/>
    <property type="match status" value="1"/>
</dbReference>
<dbReference type="EC" id="2.3.1.234" evidence="2"/>
<keyword evidence="7 10" id="KW-0496">Mitochondrion</keyword>
<dbReference type="InterPro" id="IPR017861">
    <property type="entry name" value="KAE1/TsaD"/>
</dbReference>
<keyword evidence="5 10" id="KW-0479">Metal-binding</keyword>
<dbReference type="NCBIfam" id="TIGR00329">
    <property type="entry name" value="gcp_kae1"/>
    <property type="match status" value="1"/>
</dbReference>
<evidence type="ECO:0000256" key="9">
    <source>
        <dbReference type="ARBA" id="ARBA00048117"/>
    </source>
</evidence>
<dbReference type="SUPFAM" id="SSF53067">
    <property type="entry name" value="Actin-like ATPase domain"/>
    <property type="match status" value="1"/>
</dbReference>
<keyword evidence="6" id="KW-0809">Transit peptide</keyword>
<keyword evidence="8 10" id="KW-0012">Acyltransferase</keyword>
<evidence type="ECO:0000256" key="1">
    <source>
        <dbReference type="ARBA" id="ARBA00004173"/>
    </source>
</evidence>
<comment type="catalytic activity">
    <reaction evidence="9 10">
        <text>L-threonylcarbamoyladenylate + adenosine(37) in tRNA = N(6)-L-threonylcarbamoyladenosine(37) in tRNA + AMP + H(+)</text>
        <dbReference type="Rhea" id="RHEA:37059"/>
        <dbReference type="Rhea" id="RHEA-COMP:10162"/>
        <dbReference type="Rhea" id="RHEA-COMP:10163"/>
        <dbReference type="ChEBI" id="CHEBI:15378"/>
        <dbReference type="ChEBI" id="CHEBI:73682"/>
        <dbReference type="ChEBI" id="CHEBI:74411"/>
        <dbReference type="ChEBI" id="CHEBI:74418"/>
        <dbReference type="ChEBI" id="CHEBI:456215"/>
        <dbReference type="EC" id="2.3.1.234"/>
    </reaction>
</comment>
<evidence type="ECO:0000256" key="4">
    <source>
        <dbReference type="ARBA" id="ARBA00022694"/>
    </source>
</evidence>
<dbReference type="CDD" id="cd24134">
    <property type="entry name" value="ASKHA_NBD_OSGEPL1_QRI7_euk"/>
    <property type="match status" value="1"/>
</dbReference>